<keyword evidence="4" id="KW-1185">Reference proteome</keyword>
<evidence type="ECO:0000259" key="2">
    <source>
        <dbReference type="SMART" id="SM00421"/>
    </source>
</evidence>
<feature type="domain" description="HTH luxR-type" evidence="2">
    <location>
        <begin position="322"/>
        <end position="379"/>
    </location>
</feature>
<dbReference type="STRING" id="198092.SAMN02745194_03330"/>
<dbReference type="InterPro" id="IPR016032">
    <property type="entry name" value="Sig_transdc_resp-reg_C-effctor"/>
</dbReference>
<evidence type="ECO:0000313" key="4">
    <source>
        <dbReference type="Proteomes" id="UP000184387"/>
    </source>
</evidence>
<reference evidence="3 4" key="1">
    <citation type="submission" date="2016-11" db="EMBL/GenBank/DDBJ databases">
        <authorList>
            <person name="Jaros S."/>
            <person name="Januszkiewicz K."/>
            <person name="Wedrychowicz H."/>
        </authorList>
    </citation>
    <scope>NUCLEOTIDE SEQUENCE [LARGE SCALE GENOMIC DNA]</scope>
    <source>
        <strain evidence="3 4">DSM 14916</strain>
    </source>
</reference>
<dbReference type="GO" id="GO:0006355">
    <property type="term" value="P:regulation of DNA-templated transcription"/>
    <property type="evidence" value="ECO:0007669"/>
    <property type="project" value="InterPro"/>
</dbReference>
<name>A0A1M6M2L6_9PROT</name>
<gene>
    <name evidence="3" type="ORF">SAMN02745194_03330</name>
</gene>
<dbReference type="EMBL" id="FQZF01000020">
    <property type="protein sequence ID" value="SHJ77695.1"/>
    <property type="molecule type" value="Genomic_DNA"/>
</dbReference>
<keyword evidence="3" id="KW-0238">DNA-binding</keyword>
<dbReference type="Gene3D" id="1.10.10.10">
    <property type="entry name" value="Winged helix-like DNA-binding domain superfamily/Winged helix DNA-binding domain"/>
    <property type="match status" value="1"/>
</dbReference>
<dbReference type="AlphaFoldDB" id="A0A1M6M2L6"/>
<proteinExistence type="predicted"/>
<accession>A0A1M6M2L6</accession>
<dbReference type="RefSeq" id="WP_073136725.1">
    <property type="nucleotide sequence ID" value="NZ_FQZF01000020.1"/>
</dbReference>
<dbReference type="GO" id="GO:0003677">
    <property type="term" value="F:DNA binding"/>
    <property type="evidence" value="ECO:0007669"/>
    <property type="project" value="UniProtKB-KW"/>
</dbReference>
<feature type="compositionally biased region" description="Basic and acidic residues" evidence="1">
    <location>
        <begin position="390"/>
        <end position="402"/>
    </location>
</feature>
<dbReference type="SMART" id="SM00421">
    <property type="entry name" value="HTH_LUXR"/>
    <property type="match status" value="1"/>
</dbReference>
<dbReference type="OrthoDB" id="5497412at2"/>
<dbReference type="Proteomes" id="UP000184387">
    <property type="component" value="Unassembled WGS sequence"/>
</dbReference>
<evidence type="ECO:0000313" key="3">
    <source>
        <dbReference type="EMBL" id="SHJ77695.1"/>
    </source>
</evidence>
<feature type="region of interest" description="Disordered" evidence="1">
    <location>
        <begin position="383"/>
        <end position="410"/>
    </location>
</feature>
<protein>
    <submittedName>
        <fullName evidence="3">DNA-binding transcriptional regulator, CsgD family</fullName>
    </submittedName>
</protein>
<evidence type="ECO:0000256" key="1">
    <source>
        <dbReference type="SAM" id="MobiDB-lite"/>
    </source>
</evidence>
<dbReference type="SUPFAM" id="SSF46894">
    <property type="entry name" value="C-terminal effector domain of the bipartite response regulators"/>
    <property type="match status" value="1"/>
</dbReference>
<organism evidence="3 4">
    <name type="scientific">Muricoccus roseus</name>
    <dbReference type="NCBI Taxonomy" id="198092"/>
    <lineage>
        <taxon>Bacteria</taxon>
        <taxon>Pseudomonadati</taxon>
        <taxon>Pseudomonadota</taxon>
        <taxon>Alphaproteobacteria</taxon>
        <taxon>Acetobacterales</taxon>
        <taxon>Roseomonadaceae</taxon>
        <taxon>Muricoccus</taxon>
    </lineage>
</organism>
<dbReference type="InterPro" id="IPR036388">
    <property type="entry name" value="WH-like_DNA-bd_sf"/>
</dbReference>
<dbReference type="InterPro" id="IPR000792">
    <property type="entry name" value="Tscrpt_reg_LuxR_C"/>
</dbReference>
<sequence length="410" mass="43259">MDDRASIIATIYAAAAEEASWSAAVQALQRVLGAASASLFIGSGAGGELEPLHVAPFDAADIRAYVEHYRDIDPWLARLLPSLTGSPRLRAVRGESVLPQEEYRRTEFYNDFGRRIGLEWVVGGVGRLGEAGFFNLGLQRPEGSEPFRPDTVSLLNAVLPHLQRGLQLRERLRGTAASLPLRVLDALPEAALVLDADLVVRHANAAAARLSGPCAGLRIMRDGSRPGAPLVFRLPGVEENVRLAALVQGVALLRRAGGAFRLLPRPEMRRDPVALLVSPLPGALSPNGNGRAGPPGPVPGLALVLLRPLDRPPPPTALLQNLFGLTAAEAEVASGLAGGTRAEQLAERRGVSLATIRAQVRTVLEKTGTVNLRELEALLASLPLPGPVEGAEKGDAGAEKPRPGRPASPA</sequence>